<proteinExistence type="predicted"/>
<dbReference type="GO" id="GO:0007623">
    <property type="term" value="P:circadian rhythm"/>
    <property type="evidence" value="ECO:0007669"/>
    <property type="project" value="InterPro"/>
</dbReference>
<evidence type="ECO:0000313" key="3">
    <source>
        <dbReference type="Proteomes" id="UP000796880"/>
    </source>
</evidence>
<dbReference type="PANTHER" id="PTHR33334:SF5">
    <property type="entry name" value="PROTEIN LNK2"/>
    <property type="match status" value="1"/>
</dbReference>
<reference evidence="2" key="1">
    <citation type="submission" date="2020-03" db="EMBL/GenBank/DDBJ databases">
        <title>A high-quality chromosome-level genome assembly of a woody plant with both climbing and erect habits, Rhamnella rubrinervis.</title>
        <authorList>
            <person name="Lu Z."/>
            <person name="Yang Y."/>
            <person name="Zhu X."/>
            <person name="Sun Y."/>
        </authorList>
    </citation>
    <scope>NUCLEOTIDE SEQUENCE</scope>
    <source>
        <strain evidence="2">BYM</strain>
        <tissue evidence="2">Leaf</tissue>
    </source>
</reference>
<comment type="caution">
    <text evidence="2">The sequence shown here is derived from an EMBL/GenBank/DDBJ whole genome shotgun (WGS) entry which is preliminary data.</text>
</comment>
<evidence type="ECO:0000313" key="2">
    <source>
        <dbReference type="EMBL" id="KAF3448779.1"/>
    </source>
</evidence>
<evidence type="ECO:0008006" key="4">
    <source>
        <dbReference type="Google" id="ProtNLM"/>
    </source>
</evidence>
<protein>
    <recommendedName>
        <fullName evidence="4">Protein LNK2</fullName>
    </recommendedName>
</protein>
<dbReference type="InterPro" id="IPR039928">
    <property type="entry name" value="LNK"/>
</dbReference>
<dbReference type="EMBL" id="VOIH02000004">
    <property type="protein sequence ID" value="KAF3448779.1"/>
    <property type="molecule type" value="Genomic_DNA"/>
</dbReference>
<dbReference type="OrthoDB" id="618331at2759"/>
<keyword evidence="3" id="KW-1185">Reference proteome</keyword>
<dbReference type="PANTHER" id="PTHR33334">
    <property type="entry name" value="PROTEIN LNK1"/>
    <property type="match status" value="1"/>
</dbReference>
<gene>
    <name evidence="2" type="ORF">FNV43_RR09492</name>
</gene>
<sequence length="709" mass="79041">MFDWDDEELANIIWGEGAESDDHIVPYPEASENCCNKKELNHEASTIKHTEQKTPGAKIDLHRKLNSGSNLGKDGVSAKGFGMESWPDLSISNIAKSEQDSLCTEVSNSLSEITKYDTPRGTNQLDEEAELYQNTREGKEQNDFVDYGWSSIGSFDDLDRIFSNDDTIFGNVSLGNSDGLWASAKDAARSPVEPTHTTLESPSLGLGTLRATSQHLDIKTECEEQDDQSGTLRYGKIDNSSLHAILDHAEDVGGRNKPIGKDQTDLDKVGKTTLTSTHSAAENVATRKLNEISDKAIGPKKQLKCRRKLREKSEGKALQDLYGSWSSSRNPSRQFENQLAQAMVQSSPSSVEQRQLQGPESFQFQNISNQFAAPSVYGNMMNSCPAVPVLSHVRPEEFKHQSLLSSYEVSPSNVLDANKSAEAPGIPLTMTPQEKIEKLRRRQQLQAMLAIQKQQQQFGRQISYSNHSTTQNCPQENQIQQFEDADLEVEDLVTLPSIEPNSPIEQDDSNTISAAVEDNSMEETILFRLQDIISKLDIKVRLCIRDSLFRLAQSTMQRHYASDTSSTNKSSKDRHEGVAKDEINSGKRYFRMPDAETETNPIDRTVAHLLFHRPLEISGKHLKTPESPICSKFPFERRSTAIVNMPLGCLPETSKNKHSFPHQQSKDCSVLLEPQPMDQYKNSPCIETSENASNNGLEDDGTMLIVSSQ</sequence>
<dbReference type="Proteomes" id="UP000796880">
    <property type="component" value="Unassembled WGS sequence"/>
</dbReference>
<dbReference type="AlphaFoldDB" id="A0A8K0HAT1"/>
<feature type="region of interest" description="Disordered" evidence="1">
    <location>
        <begin position="557"/>
        <end position="581"/>
    </location>
</feature>
<organism evidence="2 3">
    <name type="scientific">Rhamnella rubrinervis</name>
    <dbReference type="NCBI Taxonomy" id="2594499"/>
    <lineage>
        <taxon>Eukaryota</taxon>
        <taxon>Viridiplantae</taxon>
        <taxon>Streptophyta</taxon>
        <taxon>Embryophyta</taxon>
        <taxon>Tracheophyta</taxon>
        <taxon>Spermatophyta</taxon>
        <taxon>Magnoliopsida</taxon>
        <taxon>eudicotyledons</taxon>
        <taxon>Gunneridae</taxon>
        <taxon>Pentapetalae</taxon>
        <taxon>rosids</taxon>
        <taxon>fabids</taxon>
        <taxon>Rosales</taxon>
        <taxon>Rhamnaceae</taxon>
        <taxon>rhamnoid group</taxon>
        <taxon>Rhamneae</taxon>
        <taxon>Rhamnella</taxon>
    </lineage>
</organism>
<name>A0A8K0HAT1_9ROSA</name>
<feature type="region of interest" description="Disordered" evidence="1">
    <location>
        <begin position="688"/>
        <end position="709"/>
    </location>
</feature>
<dbReference type="GO" id="GO:0006355">
    <property type="term" value="P:regulation of DNA-templated transcription"/>
    <property type="evidence" value="ECO:0007669"/>
    <property type="project" value="InterPro"/>
</dbReference>
<evidence type="ECO:0000256" key="1">
    <source>
        <dbReference type="SAM" id="MobiDB-lite"/>
    </source>
</evidence>
<feature type="compositionally biased region" description="Basic and acidic residues" evidence="1">
    <location>
        <begin position="570"/>
        <end position="581"/>
    </location>
</feature>
<accession>A0A8K0HAT1</accession>